<dbReference type="WBParaSite" id="PEQ_0000562001-mRNA-1">
    <property type="protein sequence ID" value="PEQ_0000562001-mRNA-1"/>
    <property type="gene ID" value="PEQ_0000562001"/>
</dbReference>
<organism evidence="1 2">
    <name type="scientific">Parascaris equorum</name>
    <name type="common">Equine roundworm</name>
    <dbReference type="NCBI Taxonomy" id="6256"/>
    <lineage>
        <taxon>Eukaryota</taxon>
        <taxon>Metazoa</taxon>
        <taxon>Ecdysozoa</taxon>
        <taxon>Nematoda</taxon>
        <taxon>Chromadorea</taxon>
        <taxon>Rhabditida</taxon>
        <taxon>Spirurina</taxon>
        <taxon>Ascaridomorpha</taxon>
        <taxon>Ascaridoidea</taxon>
        <taxon>Ascarididae</taxon>
        <taxon>Parascaris</taxon>
    </lineage>
</organism>
<dbReference type="AlphaFoldDB" id="A0A914RH20"/>
<dbReference type="Proteomes" id="UP000887564">
    <property type="component" value="Unplaced"/>
</dbReference>
<name>A0A914RH20_PAREQ</name>
<protein>
    <submittedName>
        <fullName evidence="2">Uncharacterized protein</fullName>
    </submittedName>
</protein>
<keyword evidence="1" id="KW-1185">Reference proteome</keyword>
<evidence type="ECO:0000313" key="1">
    <source>
        <dbReference type="Proteomes" id="UP000887564"/>
    </source>
</evidence>
<sequence>MKWQNGLRRLLALKIVEVHSEIRTSTASRCCCWPRIRTTTWALYWDSSWDR</sequence>
<accession>A0A914RH20</accession>
<evidence type="ECO:0000313" key="2">
    <source>
        <dbReference type="WBParaSite" id="PEQ_0000562001-mRNA-1"/>
    </source>
</evidence>
<proteinExistence type="predicted"/>
<reference evidence="2" key="1">
    <citation type="submission" date="2022-11" db="UniProtKB">
        <authorList>
            <consortium name="WormBaseParasite"/>
        </authorList>
    </citation>
    <scope>IDENTIFICATION</scope>
</reference>